<reference evidence="2" key="1">
    <citation type="submission" date="2019-07" db="EMBL/GenBank/DDBJ databases">
        <title>Complete Genome Sequences of Vibrion rotiferianus strain AM7.</title>
        <authorList>
            <person name="Miyazaki K."/>
            <person name="Wiseschart A."/>
            <person name="Pootanakit K."/>
            <person name="Ishimori K."/>
            <person name="Kitahara K."/>
        </authorList>
    </citation>
    <scope>NUCLEOTIDE SEQUENCE [LARGE SCALE GENOMIC DNA]</scope>
    <source>
        <strain evidence="2">AM7</strain>
    </source>
</reference>
<dbReference type="InterPro" id="IPR021523">
    <property type="entry name" value="DUF3187"/>
</dbReference>
<dbReference type="EMBL" id="AP019798">
    <property type="protein sequence ID" value="BBL89116.1"/>
    <property type="molecule type" value="Genomic_DNA"/>
</dbReference>
<evidence type="ECO:0000313" key="2">
    <source>
        <dbReference type="Proteomes" id="UP000315115"/>
    </source>
</evidence>
<sequence length="328" mass="37787">MHFRLRLSVISLLTAYPSITYATSDLYGPLRSYAQSPIQVVSHTNVLRSGYALPSGYVEAYASGTIASVWAHTSDYSLDYYHNQLELGGKWQINEKWQWELNYRWVFAANNHLDGLTESFHDFFGIGQNGRDEVDKNRFYMSMPEYDILIEDFEGETLANNLSTYLQYQLLQNEHHGLSIGGSLYYNDVPHGTFKGTSFEQGLQINYTYQLNSANVFYSMVGMTFRSGDRALKDFPYRHNTAAFASGYRYALKENHHFILEYHWYQGSTEGPSEFADASNEFVIGYRYLMENSAIEIMAIENARNMDNSTDIAFTFGYRYLFSPETES</sequence>
<dbReference type="AlphaFoldDB" id="A0A510I9L8"/>
<dbReference type="RefSeq" id="WP_138942119.1">
    <property type="nucleotide sequence ID" value="NZ_AP019798.1"/>
</dbReference>
<organism evidence="1 2">
    <name type="scientific">Vibrio rotiferianus</name>
    <dbReference type="NCBI Taxonomy" id="190895"/>
    <lineage>
        <taxon>Bacteria</taxon>
        <taxon>Pseudomonadati</taxon>
        <taxon>Pseudomonadota</taxon>
        <taxon>Gammaproteobacteria</taxon>
        <taxon>Vibrionales</taxon>
        <taxon>Vibrionaceae</taxon>
        <taxon>Vibrio</taxon>
    </lineage>
</organism>
<evidence type="ECO:0000313" key="1">
    <source>
        <dbReference type="EMBL" id="BBL89116.1"/>
    </source>
</evidence>
<protein>
    <submittedName>
        <fullName evidence="1">Uncharacterized protein</fullName>
    </submittedName>
</protein>
<accession>A0A510I9L8</accession>
<dbReference type="Pfam" id="PF11383">
    <property type="entry name" value="DUF3187"/>
    <property type="match status" value="1"/>
</dbReference>
<proteinExistence type="predicted"/>
<gene>
    <name evidence="1" type="ORF">VroAM7_17690</name>
</gene>
<name>A0A510I9L8_9VIBR</name>
<dbReference type="Proteomes" id="UP000315115">
    <property type="component" value="Chromosome 1"/>
</dbReference>